<dbReference type="GO" id="GO:0016787">
    <property type="term" value="F:hydrolase activity"/>
    <property type="evidence" value="ECO:0007669"/>
    <property type="project" value="UniProtKB-KW"/>
</dbReference>
<dbReference type="RefSeq" id="WP_126788826.1">
    <property type="nucleotide sequence ID" value="NZ_PIPN01000002.1"/>
</dbReference>
<dbReference type="InterPro" id="IPR050993">
    <property type="entry name" value="Isochorismatase_domain"/>
</dbReference>
<dbReference type="InterPro" id="IPR036380">
    <property type="entry name" value="Isochorismatase-like_sf"/>
</dbReference>
<evidence type="ECO:0000259" key="1">
    <source>
        <dbReference type="Pfam" id="PF00857"/>
    </source>
</evidence>
<accession>A0ABY0C0L6</accession>
<dbReference type="Gene3D" id="3.40.50.850">
    <property type="entry name" value="Isochorismatase-like"/>
    <property type="match status" value="1"/>
</dbReference>
<keyword evidence="2" id="KW-0378">Hydrolase</keyword>
<comment type="caution">
    <text evidence="2">The sequence shown here is derived from an EMBL/GenBank/DDBJ whole genome shotgun (WGS) entry which is preliminary data.</text>
</comment>
<proteinExistence type="predicted"/>
<dbReference type="Pfam" id="PF00857">
    <property type="entry name" value="Isochorismatase"/>
    <property type="match status" value="1"/>
</dbReference>
<dbReference type="PANTHER" id="PTHR14119">
    <property type="entry name" value="HYDROLASE"/>
    <property type="match status" value="1"/>
</dbReference>
<organism evidence="2 3">
    <name type="scientific">Aliidiomarina sedimenti</name>
    <dbReference type="NCBI Taxonomy" id="1933879"/>
    <lineage>
        <taxon>Bacteria</taxon>
        <taxon>Pseudomonadati</taxon>
        <taxon>Pseudomonadota</taxon>
        <taxon>Gammaproteobacteria</taxon>
        <taxon>Alteromonadales</taxon>
        <taxon>Idiomarinaceae</taxon>
        <taxon>Aliidiomarina</taxon>
    </lineage>
</organism>
<dbReference type="CDD" id="cd01012">
    <property type="entry name" value="YcaC_related"/>
    <property type="match status" value="1"/>
</dbReference>
<gene>
    <name evidence="2" type="ORF">CWE12_06330</name>
</gene>
<dbReference type="SUPFAM" id="SSF52499">
    <property type="entry name" value="Isochorismatase-like hydrolases"/>
    <property type="match status" value="1"/>
</dbReference>
<feature type="domain" description="Isochorismatase-like" evidence="1">
    <location>
        <begin position="13"/>
        <end position="161"/>
    </location>
</feature>
<dbReference type="InterPro" id="IPR000868">
    <property type="entry name" value="Isochorismatase-like_dom"/>
</dbReference>
<reference evidence="2 3" key="1">
    <citation type="journal article" date="2018" name="Front. Microbiol.">
        <title>Genome-Based Analysis Reveals the Taxonomy and Diversity of the Family Idiomarinaceae.</title>
        <authorList>
            <person name="Liu Y."/>
            <person name="Lai Q."/>
            <person name="Shao Z."/>
        </authorList>
    </citation>
    <scope>NUCLEOTIDE SEQUENCE [LARGE SCALE GENOMIC DNA]</scope>
    <source>
        <strain evidence="2 3">GBSy1</strain>
    </source>
</reference>
<evidence type="ECO:0000313" key="3">
    <source>
        <dbReference type="Proteomes" id="UP000287410"/>
    </source>
</evidence>
<protein>
    <submittedName>
        <fullName evidence="2">Hydrolase</fullName>
    </submittedName>
</protein>
<evidence type="ECO:0000313" key="2">
    <source>
        <dbReference type="EMBL" id="RUO30850.1"/>
    </source>
</evidence>
<sequence length="185" mass="20450">MKHAALLNRHSSFLLLIDIQQRLAPAIADSQAIVERNSWLLQVAAELDVPAIVTEQYPQGLGHTVSELTELVKAAEVMEKTHFSAFAEDDIATCLKALKRPQVILTGTETHVCVLQTALDMQAAGFQIFVVADAVGSRDSTNKELALQRMRDAGCVVVSSEMVAFEWLQQSATDEFRHISKTYIR</sequence>
<dbReference type="EMBL" id="PIPN01000002">
    <property type="protein sequence ID" value="RUO30850.1"/>
    <property type="molecule type" value="Genomic_DNA"/>
</dbReference>
<name>A0ABY0C0L6_9GAMM</name>
<dbReference type="PANTHER" id="PTHR14119:SF3">
    <property type="entry name" value="ISOCHORISMATASE DOMAIN-CONTAINING PROTEIN 2"/>
    <property type="match status" value="1"/>
</dbReference>
<dbReference type="Proteomes" id="UP000287410">
    <property type="component" value="Unassembled WGS sequence"/>
</dbReference>
<keyword evidence="3" id="KW-1185">Reference proteome</keyword>